<dbReference type="Gene3D" id="3.40.50.300">
    <property type="entry name" value="P-loop containing nucleotide triphosphate hydrolases"/>
    <property type="match status" value="1"/>
</dbReference>
<reference evidence="4" key="1">
    <citation type="submission" date="2021-01" db="EMBL/GenBank/DDBJ databases">
        <title>Whole genome shotgun sequence of Planosporangium flavigriseum NBRC 105377.</title>
        <authorList>
            <person name="Komaki H."/>
            <person name="Tamura T."/>
        </authorList>
    </citation>
    <scope>NUCLEOTIDE SEQUENCE</scope>
    <source>
        <strain evidence="4">NBRC 105377</strain>
    </source>
</reference>
<proteinExistence type="predicted"/>
<dbReference type="GO" id="GO:0016887">
    <property type="term" value="F:ATP hydrolysis activity"/>
    <property type="evidence" value="ECO:0007669"/>
    <property type="project" value="InterPro"/>
</dbReference>
<dbReference type="AlphaFoldDB" id="A0A8J3PKY7"/>
<organism evidence="4 5">
    <name type="scientific">Planosporangium flavigriseum</name>
    <dbReference type="NCBI Taxonomy" id="373681"/>
    <lineage>
        <taxon>Bacteria</taxon>
        <taxon>Bacillati</taxon>
        <taxon>Actinomycetota</taxon>
        <taxon>Actinomycetes</taxon>
        <taxon>Micromonosporales</taxon>
        <taxon>Micromonosporaceae</taxon>
        <taxon>Planosporangium</taxon>
    </lineage>
</organism>
<protein>
    <recommendedName>
        <fullName evidence="3">ABC transporter domain-containing protein</fullName>
    </recommendedName>
</protein>
<name>A0A8J3PKY7_9ACTN</name>
<dbReference type="Proteomes" id="UP000653674">
    <property type="component" value="Unassembled WGS sequence"/>
</dbReference>
<comment type="caution">
    <text evidence="4">The sequence shown here is derived from an EMBL/GenBank/DDBJ whole genome shotgun (WGS) entry which is preliminary data.</text>
</comment>
<dbReference type="PROSITE" id="PS50893">
    <property type="entry name" value="ABC_TRANSPORTER_2"/>
    <property type="match status" value="1"/>
</dbReference>
<gene>
    <name evidence="4" type="ORF">Pfl04_10680</name>
</gene>
<dbReference type="EMBL" id="BONU01000005">
    <property type="protein sequence ID" value="GIG72664.1"/>
    <property type="molecule type" value="Genomic_DNA"/>
</dbReference>
<evidence type="ECO:0000313" key="4">
    <source>
        <dbReference type="EMBL" id="GIG72664.1"/>
    </source>
</evidence>
<dbReference type="SUPFAM" id="SSF52540">
    <property type="entry name" value="P-loop containing nucleoside triphosphate hydrolases"/>
    <property type="match status" value="1"/>
</dbReference>
<dbReference type="PANTHER" id="PTHR42855:SF1">
    <property type="entry name" value="ABC TRANSPORTER DOMAIN-CONTAINING PROTEIN"/>
    <property type="match status" value="1"/>
</dbReference>
<keyword evidence="2" id="KW-0067">ATP-binding</keyword>
<dbReference type="GO" id="GO:0005524">
    <property type="term" value="F:ATP binding"/>
    <property type="evidence" value="ECO:0007669"/>
    <property type="project" value="UniProtKB-KW"/>
</dbReference>
<keyword evidence="1" id="KW-0547">Nucleotide-binding</keyword>
<evidence type="ECO:0000259" key="3">
    <source>
        <dbReference type="PROSITE" id="PS50893"/>
    </source>
</evidence>
<dbReference type="PANTHER" id="PTHR42855">
    <property type="entry name" value="ABC TRANSPORTER ATP-BINDING SUBUNIT"/>
    <property type="match status" value="1"/>
</dbReference>
<accession>A0A8J3PKY7</accession>
<evidence type="ECO:0000256" key="1">
    <source>
        <dbReference type="ARBA" id="ARBA00022741"/>
    </source>
</evidence>
<dbReference type="InterPro" id="IPR003439">
    <property type="entry name" value="ABC_transporter-like_ATP-bd"/>
</dbReference>
<dbReference type="InterPro" id="IPR051309">
    <property type="entry name" value="ABCF_ATPase"/>
</dbReference>
<dbReference type="Pfam" id="PF00005">
    <property type="entry name" value="ABC_tran"/>
    <property type="match status" value="1"/>
</dbReference>
<feature type="domain" description="ABC transporter" evidence="3">
    <location>
        <begin position="4"/>
        <end position="259"/>
    </location>
</feature>
<dbReference type="SMART" id="SM00382">
    <property type="entry name" value="AAA"/>
    <property type="match status" value="1"/>
</dbReference>
<dbReference type="InterPro" id="IPR003593">
    <property type="entry name" value="AAA+_ATPase"/>
</dbReference>
<sequence>MGYIDVAGVAHTLPDGRRLFQDVSLRVGEGAKVAFVGPSGAGKTALLRMIAGDLPVREGTIARSGGVGFMRQSVGMSFDQTTLEELALGLLTPALRAAAGLVEWAEAVMRTAERRGKFSPAATKAQRAYLDAVAGWGEVGGYEAEVLFDAVSLAVLHKPWEKAKDIPVRALSGGEQKRFALELLLRGADEVLLLDEPDNFLTVPERRWLEIRINESPKTVLFVPRHGELLAPVAGRVVEVGAGSVRVRAGGTDDQSTRSR</sequence>
<evidence type="ECO:0000313" key="5">
    <source>
        <dbReference type="Proteomes" id="UP000653674"/>
    </source>
</evidence>
<keyword evidence="5" id="KW-1185">Reference proteome</keyword>
<evidence type="ECO:0000256" key="2">
    <source>
        <dbReference type="ARBA" id="ARBA00022840"/>
    </source>
</evidence>
<dbReference type="InterPro" id="IPR027417">
    <property type="entry name" value="P-loop_NTPase"/>
</dbReference>